<dbReference type="PROSITE" id="PS01039">
    <property type="entry name" value="SBP_BACTERIAL_3"/>
    <property type="match status" value="1"/>
</dbReference>
<evidence type="ECO:0000256" key="2">
    <source>
        <dbReference type="ARBA" id="ARBA00022729"/>
    </source>
</evidence>
<sequence length="290" mass="31036">MSTDPETGPKGKGPRRVHKDRPRWLGDLATLGIVFGLLAAVYVLPADTSLSQLERVGRLTACMPDSYPPLVTGDPAQPGFDVELLREVANRLGLSFGVNYNRAMAQDFNPRSWRVTRAQCQVLAGGIVLSNTTLSFLDATPPYLTTGWAVITPAPLASLDGQPVAFYAGITGLDRISLSSQLRAAGAQIAIVSTLAQFEAGLADGTYAAGVTESLRARQVATDRGWPVSWLSEREGDLPLGIGLWKGDLTLKRAIVGTLEDLEQEGFIAALYEKYDIPPIETVFGAPDPA</sequence>
<dbReference type="OrthoDB" id="7812506at2"/>
<evidence type="ECO:0000313" key="6">
    <source>
        <dbReference type="EMBL" id="RUT31057.1"/>
    </source>
</evidence>
<reference evidence="6 7" key="1">
    <citation type="journal article" date="2016" name="Int. J. Syst. Evol. Microbiol.">
        <title>Arsenicitalea aurantiaca gen. nov., sp. nov., a new member of the family Hyphomicrobiaceae, isolated from high-arsenic sediment.</title>
        <authorList>
            <person name="Mu Y."/>
            <person name="Zhou L."/>
            <person name="Zeng X.C."/>
            <person name="Liu L."/>
            <person name="Pan Y."/>
            <person name="Chen X."/>
            <person name="Wang J."/>
            <person name="Li S."/>
            <person name="Li W.J."/>
            <person name="Wang Y."/>
        </authorList>
    </citation>
    <scope>NUCLEOTIDE SEQUENCE [LARGE SCALE GENOMIC DNA]</scope>
    <source>
        <strain evidence="6 7">42-50</strain>
    </source>
</reference>
<dbReference type="RefSeq" id="WP_127188303.1">
    <property type="nucleotide sequence ID" value="NZ_RZNJ01000003.1"/>
</dbReference>
<feature type="domain" description="Solute-binding protein family 3/N-terminal" evidence="5">
    <location>
        <begin position="58"/>
        <end position="279"/>
    </location>
</feature>
<dbReference type="Pfam" id="PF00497">
    <property type="entry name" value="SBP_bac_3"/>
    <property type="match status" value="1"/>
</dbReference>
<keyword evidence="7" id="KW-1185">Reference proteome</keyword>
<feature type="transmembrane region" description="Helical" evidence="4">
    <location>
        <begin position="24"/>
        <end position="44"/>
    </location>
</feature>
<evidence type="ECO:0000256" key="4">
    <source>
        <dbReference type="SAM" id="Phobius"/>
    </source>
</evidence>
<evidence type="ECO:0000259" key="5">
    <source>
        <dbReference type="SMART" id="SM00062"/>
    </source>
</evidence>
<keyword evidence="4" id="KW-0812">Transmembrane</keyword>
<comment type="caution">
    <text evidence="6">The sequence shown here is derived from an EMBL/GenBank/DDBJ whole genome shotgun (WGS) entry which is preliminary data.</text>
</comment>
<evidence type="ECO:0000256" key="1">
    <source>
        <dbReference type="ARBA" id="ARBA00010333"/>
    </source>
</evidence>
<dbReference type="InterPro" id="IPR001638">
    <property type="entry name" value="Solute-binding_3/MltF_N"/>
</dbReference>
<keyword evidence="4" id="KW-0472">Membrane</keyword>
<evidence type="ECO:0000313" key="7">
    <source>
        <dbReference type="Proteomes" id="UP000281547"/>
    </source>
</evidence>
<organism evidence="6 7">
    <name type="scientific">Arsenicitalea aurantiaca</name>
    <dbReference type="NCBI Taxonomy" id="1783274"/>
    <lineage>
        <taxon>Bacteria</taxon>
        <taxon>Pseudomonadati</taxon>
        <taxon>Pseudomonadota</taxon>
        <taxon>Alphaproteobacteria</taxon>
        <taxon>Hyphomicrobiales</taxon>
        <taxon>Devosiaceae</taxon>
        <taxon>Arsenicitalea</taxon>
    </lineage>
</organism>
<proteinExistence type="inferred from homology"/>
<comment type="similarity">
    <text evidence="1 3">Belongs to the bacterial solute-binding protein 3 family.</text>
</comment>
<dbReference type="InterPro" id="IPR018313">
    <property type="entry name" value="SBP_3_CS"/>
</dbReference>
<dbReference type="AlphaFoldDB" id="A0A433XAD3"/>
<keyword evidence="4" id="KW-1133">Transmembrane helix</keyword>
<protein>
    <submittedName>
        <fullName evidence="6">Transporter substrate-binding domain-containing protein</fullName>
    </submittedName>
</protein>
<evidence type="ECO:0000256" key="3">
    <source>
        <dbReference type="RuleBase" id="RU003744"/>
    </source>
</evidence>
<name>A0A433XAD3_9HYPH</name>
<dbReference type="Gene3D" id="3.40.190.10">
    <property type="entry name" value="Periplasmic binding protein-like II"/>
    <property type="match status" value="2"/>
</dbReference>
<gene>
    <name evidence="6" type="ORF">EMQ25_09260</name>
</gene>
<dbReference type="EMBL" id="RZNJ01000003">
    <property type="protein sequence ID" value="RUT31057.1"/>
    <property type="molecule type" value="Genomic_DNA"/>
</dbReference>
<dbReference type="Proteomes" id="UP000281547">
    <property type="component" value="Unassembled WGS sequence"/>
</dbReference>
<keyword evidence="2" id="KW-0732">Signal</keyword>
<dbReference type="SUPFAM" id="SSF53850">
    <property type="entry name" value="Periplasmic binding protein-like II"/>
    <property type="match status" value="1"/>
</dbReference>
<dbReference type="SMART" id="SM00062">
    <property type="entry name" value="PBPb"/>
    <property type="match status" value="1"/>
</dbReference>
<accession>A0A433XAD3</accession>